<accession>A0AA35TAN5</accession>
<dbReference type="GO" id="GO:0018812">
    <property type="term" value="F:3-hydroxyacyl-CoA dehydratase activity"/>
    <property type="evidence" value="ECO:0007669"/>
    <property type="project" value="UniProtKB-ARBA"/>
</dbReference>
<gene>
    <name evidence="2" type="ORF">GBAR_LOCUS24463</name>
</gene>
<sequence>MILTNVDGGFSGAGFNDNFGNLWIRQEWDLHKPMHPAEIYRRTSTVEDIYEWRDRTVVKQVVHLWSADDELMARGTHHQSYLLGKSHLGTVKLRDPKKKEGIRKFNVPEGEAIGPVESDITIEMCGSFFHGNKNYHTDKQAAEELGFEEVVVGGRMTMSYIGDMMDRRFGKGWYEGGKLDIKFTNIVWPDDHVIARGVITDRVQENGGTRANVAVWMEKPDGTVCIVGTASALE</sequence>
<dbReference type="InterPro" id="IPR002539">
    <property type="entry name" value="MaoC-like_dom"/>
</dbReference>
<evidence type="ECO:0000259" key="1">
    <source>
        <dbReference type="Pfam" id="PF01575"/>
    </source>
</evidence>
<dbReference type="AlphaFoldDB" id="A0AA35TAN5"/>
<reference evidence="2" key="1">
    <citation type="submission" date="2023-03" db="EMBL/GenBank/DDBJ databases">
        <authorList>
            <person name="Steffen K."/>
            <person name="Cardenas P."/>
        </authorList>
    </citation>
    <scope>NUCLEOTIDE SEQUENCE</scope>
</reference>
<feature type="domain" description="MaoC-like" evidence="1">
    <location>
        <begin position="136"/>
        <end position="204"/>
    </location>
</feature>
<comment type="caution">
    <text evidence="2">The sequence shown here is derived from an EMBL/GenBank/DDBJ whole genome shotgun (WGS) entry which is preliminary data.</text>
</comment>
<dbReference type="Proteomes" id="UP001174909">
    <property type="component" value="Unassembled WGS sequence"/>
</dbReference>
<dbReference type="EMBL" id="CASHTH010003372">
    <property type="protein sequence ID" value="CAI8044073.1"/>
    <property type="molecule type" value="Genomic_DNA"/>
</dbReference>
<dbReference type="Pfam" id="PF01575">
    <property type="entry name" value="MaoC_dehydratas"/>
    <property type="match status" value="1"/>
</dbReference>
<organism evidence="2 3">
    <name type="scientific">Geodia barretti</name>
    <name type="common">Barrett's horny sponge</name>
    <dbReference type="NCBI Taxonomy" id="519541"/>
    <lineage>
        <taxon>Eukaryota</taxon>
        <taxon>Metazoa</taxon>
        <taxon>Porifera</taxon>
        <taxon>Demospongiae</taxon>
        <taxon>Heteroscleromorpha</taxon>
        <taxon>Tetractinellida</taxon>
        <taxon>Astrophorina</taxon>
        <taxon>Geodiidae</taxon>
        <taxon>Geodia</taxon>
    </lineage>
</organism>
<dbReference type="SUPFAM" id="SSF54637">
    <property type="entry name" value="Thioesterase/thiol ester dehydrase-isomerase"/>
    <property type="match status" value="1"/>
</dbReference>
<dbReference type="Gene3D" id="3.10.129.10">
    <property type="entry name" value="Hotdog Thioesterase"/>
    <property type="match status" value="1"/>
</dbReference>
<dbReference type="InterPro" id="IPR029069">
    <property type="entry name" value="HotDog_dom_sf"/>
</dbReference>
<evidence type="ECO:0000313" key="2">
    <source>
        <dbReference type="EMBL" id="CAI8044073.1"/>
    </source>
</evidence>
<name>A0AA35TAN5_GEOBA</name>
<proteinExistence type="predicted"/>
<protein>
    <recommendedName>
        <fullName evidence="1">MaoC-like domain-containing protein</fullName>
    </recommendedName>
</protein>
<keyword evidence="3" id="KW-1185">Reference proteome</keyword>
<dbReference type="CDD" id="cd03441">
    <property type="entry name" value="R_hydratase_like"/>
    <property type="match status" value="1"/>
</dbReference>
<evidence type="ECO:0000313" key="3">
    <source>
        <dbReference type="Proteomes" id="UP001174909"/>
    </source>
</evidence>